<proteinExistence type="predicted"/>
<evidence type="ECO:0000313" key="2">
    <source>
        <dbReference type="EMBL" id="DAE00874.1"/>
    </source>
</evidence>
<dbReference type="InterPro" id="IPR056937">
    <property type="entry name" value="YqbQ/XkdQ"/>
</dbReference>
<protein>
    <submittedName>
        <fullName evidence="2">43 kDa tail protein</fullName>
    </submittedName>
</protein>
<feature type="domain" description="YqbQ/XkdQ" evidence="1">
    <location>
        <begin position="25"/>
        <end position="315"/>
    </location>
</feature>
<sequence length="322" mass="36242">MGKYELLIGTGKTEGFVPSVQEDATLSLHRRSTPGRLSFSMLKNTAPAFEEGAPVHLKIDGVPVFMGYVFTMEATKDHFLTVTAYDQIRYLKNKQFYKYTNKTATQFIQMVADDFHLKTGVLDDTGYVIGRRRDDSSLLDQIETALDLTLANAKKMFVLYDDFGKLTLKNIANMKIPNFLVYDGNTEDFKYTSSIDKQTYNKIVLMYNDSEKGARTPCVASDEANMDKWGVLQYFDESLTATENGKAKAEALLKLYNRKTKNLKLQGVVGNPNVRPGCLIPTLLDLGDVKLQNYMMVEEVTHHLYLDEHSMDLTLVGGGFIA</sequence>
<dbReference type="SUPFAM" id="SSF69279">
    <property type="entry name" value="Phage tail proteins"/>
    <property type="match status" value="1"/>
</dbReference>
<accession>A0A8S5P1N2</accession>
<organism evidence="2">
    <name type="scientific">Myoviridae sp. ctoIO8</name>
    <dbReference type="NCBI Taxonomy" id="2825173"/>
    <lineage>
        <taxon>Viruses</taxon>
        <taxon>Duplodnaviria</taxon>
        <taxon>Heunggongvirae</taxon>
        <taxon>Uroviricota</taxon>
        <taxon>Caudoviricetes</taxon>
    </lineage>
</organism>
<name>A0A8S5P1N2_9CAUD</name>
<evidence type="ECO:0000259" key="1">
    <source>
        <dbReference type="Pfam" id="PF24032"/>
    </source>
</evidence>
<dbReference type="Pfam" id="PF24032">
    <property type="entry name" value="YQBQ"/>
    <property type="match status" value="1"/>
</dbReference>
<dbReference type="EMBL" id="BK015314">
    <property type="protein sequence ID" value="DAE00874.1"/>
    <property type="molecule type" value="Genomic_DNA"/>
</dbReference>
<reference evidence="2" key="1">
    <citation type="journal article" date="2021" name="Proc. Natl. Acad. Sci. U.S.A.">
        <title>A Catalog of Tens of Thousands of Viruses from Human Metagenomes Reveals Hidden Associations with Chronic Diseases.</title>
        <authorList>
            <person name="Tisza M.J."/>
            <person name="Buck C.B."/>
        </authorList>
    </citation>
    <scope>NUCLEOTIDE SEQUENCE</scope>
    <source>
        <strain evidence="2">CtoIO8</strain>
    </source>
</reference>